<dbReference type="RefSeq" id="WP_150580186.1">
    <property type="nucleotide sequence ID" value="NZ_CABVGX010000011.1"/>
</dbReference>
<dbReference type="SMART" id="SM00901">
    <property type="entry name" value="FRG"/>
    <property type="match status" value="1"/>
</dbReference>
<gene>
    <name evidence="2" type="ORF">PS645_01826</name>
</gene>
<reference evidence="2 3" key="1">
    <citation type="submission" date="2019-09" db="EMBL/GenBank/DDBJ databases">
        <authorList>
            <person name="Chandra G."/>
            <person name="Truman W A."/>
        </authorList>
    </citation>
    <scope>NUCLEOTIDE SEQUENCE [LARGE SCALE GENOMIC DNA]</scope>
    <source>
        <strain evidence="2">PS645</strain>
    </source>
</reference>
<sequence length="488" mass="55229">MYEEWKKELLDAKERSSKRSNIRAFKGLHKEQLERASYFSELSGVINKLGLSNPHERSALSIEPTHPVQQQHLDKAFDNLNITPLLRKTHRTSKLSLISLEMLSRYAPDSDAQKIIRSGFNSPLYLLDPLYGFIFLPQNKKLSNHCLAIDIWSAHLKSMPTQLSKELWEKRADNMLSGGALAGRHLFKNLIPKEHDPLKFSTPPVLQAGSEAELIDILKEIRNSANSIPGVEIWLRGQSRDYLTPDRSVLTSKGIAPYSNVRDSDFTPSLYRKYDDFLGSTDKYEDLVLELAEWVHYASETISLNGSSANRIQTAGVAAINPRGLESYQNGLLLQQYGAPSAYLDITSDHTVAAWFATRKCMLNDGKMVYEEHLWNGRPPEEWPTIYIFPLIKGLHPYLDLNSIIADSRATRPERQKCGLLGGAGNLARNYCARYLGMKIRLSPDFKLSNPYDASFLFPSASEDTVLQQLKETNLTNKNRKFILSELA</sequence>
<dbReference type="OrthoDB" id="7067640at2"/>
<name>A0A5E6S4T5_PSEFL</name>
<dbReference type="InterPro" id="IPR014966">
    <property type="entry name" value="FRG-dom"/>
</dbReference>
<protein>
    <recommendedName>
        <fullName evidence="1">FRG domain-containing protein</fullName>
    </recommendedName>
</protein>
<feature type="domain" description="FRG" evidence="1">
    <location>
        <begin position="229"/>
        <end position="370"/>
    </location>
</feature>
<dbReference type="AlphaFoldDB" id="A0A5E6S4T5"/>
<accession>A0A5E6S4T5</accession>
<evidence type="ECO:0000313" key="3">
    <source>
        <dbReference type="Proteomes" id="UP000325607"/>
    </source>
</evidence>
<dbReference type="EMBL" id="CABVGX010000011">
    <property type="protein sequence ID" value="VVM72295.1"/>
    <property type="molecule type" value="Genomic_DNA"/>
</dbReference>
<evidence type="ECO:0000313" key="2">
    <source>
        <dbReference type="EMBL" id="VVM72295.1"/>
    </source>
</evidence>
<organism evidence="2 3">
    <name type="scientific">Pseudomonas fluorescens</name>
    <dbReference type="NCBI Taxonomy" id="294"/>
    <lineage>
        <taxon>Bacteria</taxon>
        <taxon>Pseudomonadati</taxon>
        <taxon>Pseudomonadota</taxon>
        <taxon>Gammaproteobacteria</taxon>
        <taxon>Pseudomonadales</taxon>
        <taxon>Pseudomonadaceae</taxon>
        <taxon>Pseudomonas</taxon>
    </lineage>
</organism>
<proteinExistence type="predicted"/>
<evidence type="ECO:0000259" key="1">
    <source>
        <dbReference type="SMART" id="SM00901"/>
    </source>
</evidence>
<dbReference type="Proteomes" id="UP000325607">
    <property type="component" value="Unassembled WGS sequence"/>
</dbReference>